<dbReference type="Gene3D" id="3.30.390.50">
    <property type="entry name" value="CO dehydrogenase flavoprotein, C-terminal domain"/>
    <property type="match status" value="1"/>
</dbReference>
<comment type="caution">
    <text evidence="1">The sequence shown here is derived from an EMBL/GenBank/DDBJ whole genome shotgun (WGS) entry which is preliminary data.</text>
</comment>
<gene>
    <name evidence="1" type="ORF">HNR42_002430</name>
</gene>
<evidence type="ECO:0008006" key="3">
    <source>
        <dbReference type="Google" id="ProtNLM"/>
    </source>
</evidence>
<sequence length="90" mass="9701">MHGEYKTPGGKLVMVDLEVRQGRLEDVRVSGDFFLEPDEALLEINRALEGLPADLGEAELARAVAEATRDAILLGFSPEAVAIAVRRALA</sequence>
<organism evidence="1 2">
    <name type="scientific">Deinobacterium chartae</name>
    <dbReference type="NCBI Taxonomy" id="521158"/>
    <lineage>
        <taxon>Bacteria</taxon>
        <taxon>Thermotogati</taxon>
        <taxon>Deinococcota</taxon>
        <taxon>Deinococci</taxon>
        <taxon>Deinococcales</taxon>
        <taxon>Deinococcaceae</taxon>
        <taxon>Deinobacterium</taxon>
    </lineage>
</organism>
<dbReference type="AlphaFoldDB" id="A0A841I538"/>
<dbReference type="RefSeq" id="WP_183987737.1">
    <property type="nucleotide sequence ID" value="NZ_JACHHG010000008.1"/>
</dbReference>
<accession>A0A841I538</accession>
<protein>
    <recommendedName>
        <fullName evidence="3">Lipoate--protein ligase</fullName>
    </recommendedName>
</protein>
<evidence type="ECO:0000313" key="2">
    <source>
        <dbReference type="Proteomes" id="UP000569951"/>
    </source>
</evidence>
<dbReference type="EMBL" id="JACHHG010000008">
    <property type="protein sequence ID" value="MBB6098995.1"/>
    <property type="molecule type" value="Genomic_DNA"/>
</dbReference>
<dbReference type="Proteomes" id="UP000569951">
    <property type="component" value="Unassembled WGS sequence"/>
</dbReference>
<keyword evidence="2" id="KW-1185">Reference proteome</keyword>
<proteinExistence type="predicted"/>
<name>A0A841I538_9DEIO</name>
<evidence type="ECO:0000313" key="1">
    <source>
        <dbReference type="EMBL" id="MBB6098995.1"/>
    </source>
</evidence>
<reference evidence="1 2" key="1">
    <citation type="submission" date="2020-08" db="EMBL/GenBank/DDBJ databases">
        <title>Genomic Encyclopedia of Type Strains, Phase IV (KMG-IV): sequencing the most valuable type-strain genomes for metagenomic binning, comparative biology and taxonomic classification.</title>
        <authorList>
            <person name="Goeker M."/>
        </authorList>
    </citation>
    <scope>NUCLEOTIDE SEQUENCE [LARGE SCALE GENOMIC DNA]</scope>
    <source>
        <strain evidence="1 2">DSM 21458</strain>
    </source>
</reference>